<feature type="chain" id="PRO_5033704844" evidence="17">
    <location>
        <begin position="26"/>
        <end position="562"/>
    </location>
</feature>
<feature type="repeat" description="Hemopexin" evidence="15">
    <location>
        <begin position="376"/>
        <end position="422"/>
    </location>
</feature>
<dbReference type="InterPro" id="IPR018487">
    <property type="entry name" value="Hemopexin-like_repeat"/>
</dbReference>
<evidence type="ECO:0000256" key="14">
    <source>
        <dbReference type="PIRSR" id="PIRSR621190-2"/>
    </source>
</evidence>
<evidence type="ECO:0000313" key="19">
    <source>
        <dbReference type="EMBL" id="AAX59991.1"/>
    </source>
</evidence>
<dbReference type="FunCoup" id="Q4G2F5">
    <property type="interactions" value="1"/>
</dbReference>
<feature type="binding site" evidence="14">
    <location>
        <position position="263"/>
    </location>
    <ligand>
        <name>Zn(2+)</name>
        <dbReference type="ChEBI" id="CHEBI:29105"/>
        <label>2</label>
        <note>catalytic</note>
    </ligand>
</feature>
<dbReference type="PROSITE" id="PS51642">
    <property type="entry name" value="HEMOPEXIN_2"/>
    <property type="match status" value="3"/>
</dbReference>
<feature type="compositionally biased region" description="Pro residues" evidence="16">
    <location>
        <begin position="302"/>
        <end position="318"/>
    </location>
</feature>
<reference evidence="20" key="3">
    <citation type="submission" date="2021-01" db="UniProtKB">
        <authorList>
            <consortium name="EnsemblMetazoa"/>
        </authorList>
    </citation>
    <scope>IDENTIFICATION</scope>
</reference>
<dbReference type="PROSITE" id="PS00024">
    <property type="entry name" value="HEMOPEXIN"/>
    <property type="match status" value="1"/>
</dbReference>
<dbReference type="InterPro" id="IPR018486">
    <property type="entry name" value="Hemopexin_CS"/>
</dbReference>
<feature type="repeat" description="Hemopexin" evidence="15">
    <location>
        <begin position="423"/>
        <end position="471"/>
    </location>
</feature>
<feature type="binding site" evidence="14">
    <location>
        <position position="222"/>
    </location>
    <ligand>
        <name>Zn(2+)</name>
        <dbReference type="ChEBI" id="CHEBI:29105"/>
        <label>1</label>
    </ligand>
</feature>
<dbReference type="GeneID" id="577070"/>
<keyword evidence="4 17" id="KW-0732">Signal</keyword>
<dbReference type="PANTHER" id="PTHR10201">
    <property type="entry name" value="MATRIX METALLOPROTEINASE"/>
    <property type="match status" value="1"/>
</dbReference>
<feature type="binding site" evidence="13">
    <location>
        <position position="249"/>
    </location>
    <ligand>
        <name>Zn(2+)</name>
        <dbReference type="ChEBI" id="CHEBI:29105"/>
        <label>2</label>
        <note>catalytic</note>
    </ligand>
</feature>
<dbReference type="KEGG" id="spu:577070"/>
<feature type="binding site" evidence="14">
    <location>
        <position position="193"/>
    </location>
    <ligand>
        <name>Zn(2+)</name>
        <dbReference type="ChEBI" id="CHEBI:29105"/>
        <label>1</label>
    </ligand>
</feature>
<dbReference type="HOGENOM" id="CLU_015489_8_3_1"/>
<dbReference type="CDD" id="cd04278">
    <property type="entry name" value="ZnMc_MMP"/>
    <property type="match status" value="1"/>
</dbReference>
<dbReference type="Pfam" id="PF00045">
    <property type="entry name" value="Hemopexin"/>
    <property type="match status" value="3"/>
</dbReference>
<reference evidence="21" key="2">
    <citation type="submission" date="2015-02" db="EMBL/GenBank/DDBJ databases">
        <title>Genome sequencing for Strongylocentrotus purpuratus.</title>
        <authorList>
            <person name="Murali S."/>
            <person name="Liu Y."/>
            <person name="Vee V."/>
            <person name="English A."/>
            <person name="Wang M."/>
            <person name="Skinner E."/>
            <person name="Han Y."/>
            <person name="Muzny D.M."/>
            <person name="Worley K.C."/>
            <person name="Gibbs R.A."/>
        </authorList>
    </citation>
    <scope>NUCLEOTIDE SEQUENCE</scope>
</reference>
<dbReference type="PROSITE" id="PS00546">
    <property type="entry name" value="CYSTEINE_SWITCH"/>
    <property type="match status" value="1"/>
</dbReference>
<feature type="binding site" evidence="14">
    <location>
        <position position="382"/>
    </location>
    <ligand>
        <name>Ca(2+)</name>
        <dbReference type="ChEBI" id="CHEBI:29108"/>
        <label>5</label>
    </ligand>
</feature>
<dbReference type="InterPro" id="IPR000585">
    <property type="entry name" value="Hemopexin-like_dom"/>
</dbReference>
<dbReference type="GO" id="GO:0006508">
    <property type="term" value="P:proteolysis"/>
    <property type="evidence" value="ECO:0007669"/>
    <property type="project" value="UniProtKB-KW"/>
</dbReference>
<feature type="binding site" evidence="13">
    <location>
        <position position="255"/>
    </location>
    <ligand>
        <name>Zn(2+)</name>
        <dbReference type="ChEBI" id="CHEBI:29105"/>
        <label>2</label>
        <note>catalytic</note>
    </ligand>
</feature>
<dbReference type="OMA" id="CPKDSCN"/>
<accession>Q4G2F5</accession>
<evidence type="ECO:0000256" key="3">
    <source>
        <dbReference type="ARBA" id="ARBA00022723"/>
    </source>
</evidence>
<feature type="binding site" evidence="14">
    <location>
        <position position="206"/>
    </location>
    <ligand>
        <name>Zn(2+)</name>
        <dbReference type="ChEBI" id="CHEBI:29105"/>
        <label>1</label>
    </ligand>
</feature>
<dbReference type="FunFam" id="2.110.10.10:FF:000036">
    <property type="entry name" value="Matrix metalloproteinase 16"/>
    <property type="match status" value="1"/>
</dbReference>
<keyword evidence="8 14" id="KW-0106">Calcium</keyword>
<evidence type="ECO:0000256" key="10">
    <source>
        <dbReference type="ARBA" id="ARBA00023145"/>
    </source>
</evidence>
<comment type="cofactor">
    <cofactor evidence="14">
        <name>Zn(2+)</name>
        <dbReference type="ChEBI" id="CHEBI:29105"/>
    </cofactor>
    <text evidence="14">Binds 2 Zn(2+) ions per subunit.</text>
</comment>
<dbReference type="FunFam" id="3.40.390.10:FF:000102">
    <property type="entry name" value="Matrix metalloproteinase 16"/>
    <property type="match status" value="1"/>
</dbReference>
<dbReference type="EMBL" id="AY878927">
    <property type="protein sequence ID" value="AAX59991.1"/>
    <property type="molecule type" value="mRNA"/>
</dbReference>
<keyword evidence="3 13" id="KW-0479">Metal-binding</keyword>
<dbReference type="InterPro" id="IPR006026">
    <property type="entry name" value="Peptidase_Metallo"/>
</dbReference>
<dbReference type="Gene3D" id="3.40.390.10">
    <property type="entry name" value="Collagenase (Catalytic Domain)"/>
    <property type="match status" value="1"/>
</dbReference>
<evidence type="ECO:0000256" key="11">
    <source>
        <dbReference type="ARBA" id="ARBA00023157"/>
    </source>
</evidence>
<dbReference type="MEROPS" id="M10.013"/>
<dbReference type="OrthoDB" id="406838at2759"/>
<dbReference type="SUPFAM" id="SSF55486">
    <property type="entry name" value="Metalloproteases ('zincins'), catalytic domain"/>
    <property type="match status" value="1"/>
</dbReference>
<dbReference type="EnsemblMetazoa" id="NM_001033648">
    <property type="protein sequence ID" value="NP_001028820"/>
    <property type="gene ID" value="GeneID_577070"/>
</dbReference>
<keyword evidence="10" id="KW-0865">Zymogen</keyword>
<dbReference type="InParanoid" id="Q4G2F5"/>
<feature type="region of interest" description="Disordered" evidence="16">
    <location>
        <begin position="289"/>
        <end position="326"/>
    </location>
</feature>
<dbReference type="Pfam" id="PF00413">
    <property type="entry name" value="Peptidase_M10"/>
    <property type="match status" value="1"/>
</dbReference>
<keyword evidence="9" id="KW-0482">Metalloprotease</keyword>
<evidence type="ECO:0000256" key="2">
    <source>
        <dbReference type="ARBA" id="ARBA00022670"/>
    </source>
</evidence>
<evidence type="ECO:0000256" key="9">
    <source>
        <dbReference type="ARBA" id="ARBA00023049"/>
    </source>
</evidence>
<dbReference type="InterPro" id="IPR033739">
    <property type="entry name" value="M10A_MMP"/>
</dbReference>
<comment type="cofactor">
    <cofactor evidence="14">
        <name>Ca(2+)</name>
        <dbReference type="ChEBI" id="CHEBI:29108"/>
    </cofactor>
    <text evidence="14">Can bind about 5 Ca(2+) ions per subunit.</text>
</comment>
<dbReference type="InterPro" id="IPR036375">
    <property type="entry name" value="Hemopexin-like_dom_sf"/>
</dbReference>
<evidence type="ECO:0000256" key="8">
    <source>
        <dbReference type="ARBA" id="ARBA00022837"/>
    </source>
</evidence>
<evidence type="ECO:0000313" key="20">
    <source>
        <dbReference type="EnsemblMetazoa" id="NP_001028820"/>
    </source>
</evidence>
<name>Q4G2F5_STRPU</name>
<dbReference type="CTD" id="4325"/>
<dbReference type="InterPro" id="IPR036365">
    <property type="entry name" value="PGBD-like_sf"/>
</dbReference>
<feature type="binding site" evidence="13">
    <location>
        <position position="245"/>
    </location>
    <ligand>
        <name>Zn(2+)</name>
        <dbReference type="ChEBI" id="CHEBI:29105"/>
        <label>2</label>
        <note>catalytic</note>
    </ligand>
</feature>
<feature type="binding site" evidence="14">
    <location>
        <position position="227"/>
    </location>
    <ligand>
        <name>Ca(2+)</name>
        <dbReference type="ChEBI" id="CHEBI:29108"/>
        <label>3</label>
    </ligand>
</feature>
<evidence type="ECO:0000256" key="5">
    <source>
        <dbReference type="ARBA" id="ARBA00022737"/>
    </source>
</evidence>
<feature type="repeat" description="Hemopexin" evidence="15">
    <location>
        <begin position="472"/>
        <end position="519"/>
    </location>
</feature>
<feature type="binding site" evidence="14">
    <location>
        <position position="380"/>
    </location>
    <ligand>
        <name>Ca(2+)</name>
        <dbReference type="ChEBI" id="CHEBI:29108"/>
        <label>4</label>
    </ligand>
</feature>
<dbReference type="InterPro" id="IPR021190">
    <property type="entry name" value="Pept_M10A"/>
</dbReference>
<evidence type="ECO:0000256" key="7">
    <source>
        <dbReference type="ARBA" id="ARBA00022833"/>
    </source>
</evidence>
<reference evidence="19" key="1">
    <citation type="journal article" date="2005" name="Gene Expr. Patterns">
        <title>Characterization and expression of two matrix metalloproteinase genes during sea urchin development.</title>
        <authorList>
            <person name="Ingersoll E.P."/>
            <person name="Pendharkar N.C."/>
        </authorList>
    </citation>
    <scope>NUCLEOTIDE SEQUENCE</scope>
</reference>
<evidence type="ECO:0000256" key="12">
    <source>
        <dbReference type="PIRSR" id="PIRSR001191-1"/>
    </source>
</evidence>
<keyword evidence="6" id="KW-0378">Hydrolase</keyword>
<dbReference type="GO" id="GO:0030574">
    <property type="term" value="P:collagen catabolic process"/>
    <property type="evidence" value="ECO:0000318"/>
    <property type="project" value="GO_Central"/>
</dbReference>
<evidence type="ECO:0000259" key="18">
    <source>
        <dbReference type="SMART" id="SM00235"/>
    </source>
</evidence>
<feature type="active site" evidence="12">
    <location>
        <position position="246"/>
    </location>
</feature>
<proteinExistence type="evidence at transcript level"/>
<protein>
    <submittedName>
        <fullName evidence="19">Matrix metalloproteinase 16</fullName>
    </submittedName>
</protein>
<feature type="binding site" evidence="14">
    <location>
        <position position="198"/>
    </location>
    <ligand>
        <name>Ca(2+)</name>
        <dbReference type="ChEBI" id="CHEBI:29108"/>
        <label>3</label>
    </ligand>
</feature>
<feature type="domain" description="Peptidase metallopeptidase" evidence="18">
    <location>
        <begin position="127"/>
        <end position="290"/>
    </location>
</feature>
<evidence type="ECO:0000256" key="16">
    <source>
        <dbReference type="SAM" id="MobiDB-lite"/>
    </source>
</evidence>
<evidence type="ECO:0000256" key="1">
    <source>
        <dbReference type="ARBA" id="ARBA00010370"/>
    </source>
</evidence>
<dbReference type="GO" id="GO:0004222">
    <property type="term" value="F:metalloendopeptidase activity"/>
    <property type="evidence" value="ECO:0000318"/>
    <property type="project" value="GO_Central"/>
</dbReference>
<dbReference type="GO" id="GO:0030198">
    <property type="term" value="P:extracellular matrix organization"/>
    <property type="evidence" value="ECO:0000318"/>
    <property type="project" value="GO_Central"/>
</dbReference>
<feature type="binding site" evidence="14">
    <location>
        <position position="191"/>
    </location>
    <ligand>
        <name>Zn(2+)</name>
        <dbReference type="ChEBI" id="CHEBI:29105"/>
        <label>1</label>
    </ligand>
</feature>
<dbReference type="GO" id="GO:0031012">
    <property type="term" value="C:extracellular matrix"/>
    <property type="evidence" value="ECO:0007669"/>
    <property type="project" value="InterPro"/>
</dbReference>
<dbReference type="Proteomes" id="UP000007110">
    <property type="component" value="Unassembled WGS sequence"/>
</dbReference>
<keyword evidence="2" id="KW-0645">Protease</keyword>
<dbReference type="SMART" id="SM00235">
    <property type="entry name" value="ZnMc"/>
    <property type="match status" value="1"/>
</dbReference>
<comment type="similarity">
    <text evidence="1">Belongs to the peptidase M10A family.</text>
</comment>
<feature type="binding site" evidence="14">
    <location>
        <position position="199"/>
    </location>
    <ligand>
        <name>Ca(2+)</name>
        <dbReference type="ChEBI" id="CHEBI:29108"/>
        <label>3</label>
    </ligand>
</feature>
<feature type="binding site" evidence="14">
    <location>
        <position position="227"/>
    </location>
    <ligand>
        <name>Ca(2+)</name>
        <dbReference type="ChEBI" id="CHEBI:29108"/>
        <label>1</label>
    </ligand>
</feature>
<dbReference type="InterPro" id="IPR024079">
    <property type="entry name" value="MetalloPept_cat_dom_sf"/>
</dbReference>
<evidence type="ECO:0000256" key="6">
    <source>
        <dbReference type="ARBA" id="ARBA00022801"/>
    </source>
</evidence>
<evidence type="ECO:0000256" key="15">
    <source>
        <dbReference type="PROSITE-ProRule" id="PRU01011"/>
    </source>
</evidence>
<dbReference type="PANTHER" id="PTHR10201:SF294">
    <property type="entry name" value="MATRIX METALLOPROTEINASE 16"/>
    <property type="match status" value="1"/>
</dbReference>
<dbReference type="InterPro" id="IPR001818">
    <property type="entry name" value="Pept_M10_metallopeptidase"/>
</dbReference>
<organism evidence="19">
    <name type="scientific">Strongylocentrotus purpuratus</name>
    <name type="common">Purple sea urchin</name>
    <dbReference type="NCBI Taxonomy" id="7668"/>
    <lineage>
        <taxon>Eukaryota</taxon>
        <taxon>Metazoa</taxon>
        <taxon>Echinodermata</taxon>
        <taxon>Eleutherozoa</taxon>
        <taxon>Echinozoa</taxon>
        <taxon>Echinoidea</taxon>
        <taxon>Euechinoidea</taxon>
        <taxon>Echinacea</taxon>
        <taxon>Camarodonta</taxon>
        <taxon>Echinidea</taxon>
        <taxon>Strongylocentrotidae</taxon>
        <taxon>Strongylocentrotus</taxon>
    </lineage>
</organism>
<evidence type="ECO:0000313" key="21">
    <source>
        <dbReference type="Proteomes" id="UP000007110"/>
    </source>
</evidence>
<dbReference type="GO" id="GO:0008270">
    <property type="term" value="F:zinc ion binding"/>
    <property type="evidence" value="ECO:0007669"/>
    <property type="project" value="InterPro"/>
</dbReference>
<feature type="binding site" evidence="14">
    <location>
        <position position="335"/>
    </location>
    <ligand>
        <name>Ca(2+)</name>
        <dbReference type="ChEBI" id="CHEBI:29108"/>
        <label>5</label>
    </ligand>
</feature>
<keyword evidence="7 13" id="KW-0862">Zinc</keyword>
<keyword evidence="21" id="KW-1185">Reference proteome</keyword>
<dbReference type="GO" id="GO:0005615">
    <property type="term" value="C:extracellular space"/>
    <property type="evidence" value="ECO:0000318"/>
    <property type="project" value="GO_Central"/>
</dbReference>
<feature type="binding site" evidence="14">
    <location>
        <position position="333"/>
    </location>
    <ligand>
        <name>Ca(2+)</name>
        <dbReference type="ChEBI" id="CHEBI:29108"/>
        <label>4</label>
    </ligand>
</feature>
<dbReference type="SUPFAM" id="SSF50923">
    <property type="entry name" value="Hemopexin-like domain"/>
    <property type="match status" value="1"/>
</dbReference>
<dbReference type="SMART" id="SM00120">
    <property type="entry name" value="HX"/>
    <property type="match status" value="4"/>
</dbReference>
<dbReference type="CDD" id="cd00094">
    <property type="entry name" value="HX"/>
    <property type="match status" value="1"/>
</dbReference>
<keyword evidence="5" id="KW-0677">Repeat</keyword>
<evidence type="ECO:0000256" key="13">
    <source>
        <dbReference type="PIRSR" id="PIRSR001191-2"/>
    </source>
</evidence>
<feature type="binding site" evidence="14">
    <location>
        <position position="224"/>
    </location>
    <ligand>
        <name>Ca(2+)</name>
        <dbReference type="ChEBI" id="CHEBI:29108"/>
        <label>3</label>
    </ligand>
</feature>
<dbReference type="RefSeq" id="NP_001028820.1">
    <property type="nucleotide sequence ID" value="NM_001033648.1"/>
</dbReference>
<keyword evidence="11" id="KW-1015">Disulfide bond</keyword>
<dbReference type="AlphaFoldDB" id="Q4G2F5"/>
<feature type="binding site" evidence="14">
    <location>
        <position position="225"/>
    </location>
    <ligand>
        <name>Ca(2+)</name>
        <dbReference type="ChEBI" id="CHEBI:29108"/>
        <label>1</label>
    </ligand>
</feature>
<dbReference type="Gene3D" id="2.110.10.10">
    <property type="entry name" value="Hemopexin-like domain"/>
    <property type="match status" value="1"/>
</dbReference>
<evidence type="ECO:0000256" key="4">
    <source>
        <dbReference type="ARBA" id="ARBA00022729"/>
    </source>
</evidence>
<feature type="binding site" description="in inhibited form" evidence="14">
    <location>
        <position position="102"/>
    </location>
    <ligand>
        <name>Zn(2+)</name>
        <dbReference type="ChEBI" id="CHEBI:29105"/>
        <label>2</label>
        <note>catalytic</note>
    </ligand>
</feature>
<feature type="binding site" evidence="14">
    <location>
        <position position="181"/>
    </location>
    <ligand>
        <name>Ca(2+)</name>
        <dbReference type="ChEBI" id="CHEBI:29108"/>
        <label>2</label>
    </ligand>
</feature>
<feature type="signal peptide" evidence="17">
    <location>
        <begin position="1"/>
        <end position="25"/>
    </location>
</feature>
<sequence length="562" mass="62627">MNSKMMTGYVGIALVVVFTCAVVDGQGYGGGVADSQRDLEDALSYMSKYQGLPMSNDPNTRMALVSHTDLASTIRNMQRYMDVPLTGHIDGATKAKLTQPRCGVPDPSGQDTAGHALGGRMRRFAHTGGKWETHSLTFRILNSANRLRGSESDDAIRRAFKVWEEVTPLKFTEVQGNGRADIYLTFGSGDHGDQFPFDGPGFTLAHAFPPQSGWGEMDGDVHFDDAETYTVSSYDGTNLFQVAAHEIGHSLGLGHSTDSRALMAPFYAGYIPDFQLPYDDQQGIQRLYGSKRPSVGTTTKKPPQPGPNPKPEPGPNPGPTTHAPDTRCKKTYDAITLIRGELFAFQSDIYWRLRFPMELISRDNGELTSHFWQSFPNKIDAAYERYFDHMIFFFKGNEYYKYNGLELVAGFPKPIKTLDPRLPANLDAVISFSEFSKTYFIKGRKVWRFDELEQRVDEGYPTNIKRVFPGVPSPVSSAFVHIDGTAYFLKGYEYYRYNETLKSVEDGYPRRFGVDFLGCDPNKLVQLGLNSTGGTGNSNINRPTKLFILLLTISAVLNSVLQ</sequence>
<dbReference type="SUPFAM" id="SSF47090">
    <property type="entry name" value="PGBD-like"/>
    <property type="match status" value="1"/>
</dbReference>
<dbReference type="PRINTS" id="PR00138">
    <property type="entry name" value="MATRIXIN"/>
</dbReference>
<dbReference type="PIRSF" id="PIRSF001191">
    <property type="entry name" value="Peptidase_M10A_matrix"/>
    <property type="match status" value="1"/>
</dbReference>
<feature type="binding site" evidence="14">
    <location>
        <position position="220"/>
    </location>
    <ligand>
        <name>Ca(2+)</name>
        <dbReference type="ChEBI" id="CHEBI:29108"/>
        <label>2</label>
    </ligand>
</feature>
<dbReference type="InterPro" id="IPR021158">
    <property type="entry name" value="Pept_M10A_Zn_BS"/>
</dbReference>
<evidence type="ECO:0000256" key="17">
    <source>
        <dbReference type="SAM" id="SignalP"/>
    </source>
</evidence>